<gene>
    <name evidence="1" type="ORF">BJX66DRAFT_332346</name>
</gene>
<comment type="caution">
    <text evidence="1">The sequence shown here is derived from an EMBL/GenBank/DDBJ whole genome shotgun (WGS) entry which is preliminary data.</text>
</comment>
<reference evidence="1 2" key="1">
    <citation type="submission" date="2024-07" db="EMBL/GenBank/DDBJ databases">
        <title>Section-level genome sequencing and comparative genomics of Aspergillus sections Usti and Cavernicolus.</title>
        <authorList>
            <consortium name="Lawrence Berkeley National Laboratory"/>
            <person name="Nybo J.L."/>
            <person name="Vesth T.C."/>
            <person name="Theobald S."/>
            <person name="Frisvad J.C."/>
            <person name="Larsen T.O."/>
            <person name="Kjaerboelling I."/>
            <person name="Rothschild-Mancinelli K."/>
            <person name="Lyhne E.K."/>
            <person name="Kogle M.E."/>
            <person name="Barry K."/>
            <person name="Clum A."/>
            <person name="Na H."/>
            <person name="Ledsgaard L."/>
            <person name="Lin J."/>
            <person name="Lipzen A."/>
            <person name="Kuo A."/>
            <person name="Riley R."/>
            <person name="Mondo S."/>
            <person name="Labutti K."/>
            <person name="Haridas S."/>
            <person name="Pangalinan J."/>
            <person name="Salamov A.A."/>
            <person name="Simmons B.A."/>
            <person name="Magnuson J.K."/>
            <person name="Chen J."/>
            <person name="Drula E."/>
            <person name="Henrissat B."/>
            <person name="Wiebenga A."/>
            <person name="Lubbers R.J."/>
            <person name="Gomes A.C."/>
            <person name="Makela M.R."/>
            <person name="Stajich J."/>
            <person name="Grigoriev I.V."/>
            <person name="Mortensen U.H."/>
            <person name="De Vries R.P."/>
            <person name="Baker S.E."/>
            <person name="Andersen M.R."/>
        </authorList>
    </citation>
    <scope>NUCLEOTIDE SEQUENCE [LARGE SCALE GENOMIC DNA]</scope>
    <source>
        <strain evidence="1 2">CBS 209.92</strain>
    </source>
</reference>
<evidence type="ECO:0000313" key="1">
    <source>
        <dbReference type="EMBL" id="KAL2800203.1"/>
    </source>
</evidence>
<dbReference type="Proteomes" id="UP001610563">
    <property type="component" value="Unassembled WGS sequence"/>
</dbReference>
<dbReference type="EMBL" id="JBFTWV010000004">
    <property type="protein sequence ID" value="KAL2800203.1"/>
    <property type="molecule type" value="Genomic_DNA"/>
</dbReference>
<protein>
    <submittedName>
        <fullName evidence="1">Uncharacterized protein</fullName>
    </submittedName>
</protein>
<evidence type="ECO:0000313" key="2">
    <source>
        <dbReference type="Proteomes" id="UP001610563"/>
    </source>
</evidence>
<proteinExistence type="predicted"/>
<accession>A0ABR4GME2</accession>
<sequence length="65" mass="7147">MAVRSLLSYPTLSHKPNSLASGTRVRYQGAIYVVIGNAERGKLLIQNYDDAEDIVRVEEGVLTVV</sequence>
<organism evidence="1 2">
    <name type="scientific">Aspergillus keveii</name>
    <dbReference type="NCBI Taxonomy" id="714993"/>
    <lineage>
        <taxon>Eukaryota</taxon>
        <taxon>Fungi</taxon>
        <taxon>Dikarya</taxon>
        <taxon>Ascomycota</taxon>
        <taxon>Pezizomycotina</taxon>
        <taxon>Eurotiomycetes</taxon>
        <taxon>Eurotiomycetidae</taxon>
        <taxon>Eurotiales</taxon>
        <taxon>Aspergillaceae</taxon>
        <taxon>Aspergillus</taxon>
        <taxon>Aspergillus subgen. Nidulantes</taxon>
    </lineage>
</organism>
<keyword evidence="2" id="KW-1185">Reference proteome</keyword>
<name>A0ABR4GME2_9EURO</name>